<dbReference type="AlphaFoldDB" id="A0AAV5AAB6"/>
<comment type="caution">
    <text evidence="7">The sequence shown here is derived from an EMBL/GenBank/DDBJ whole genome shotgun (WGS) entry which is preliminary data.</text>
</comment>
<dbReference type="InterPro" id="IPR004140">
    <property type="entry name" value="Exo70"/>
</dbReference>
<feature type="region of interest" description="Disordered" evidence="5">
    <location>
        <begin position="548"/>
        <end position="572"/>
    </location>
</feature>
<gene>
    <name evidence="7" type="ORF">Clacol_004869</name>
</gene>
<dbReference type="InterPro" id="IPR016159">
    <property type="entry name" value="Cullin_repeat-like_dom_sf"/>
</dbReference>
<dbReference type="Pfam" id="PF03081">
    <property type="entry name" value="Exo70_C"/>
    <property type="match status" value="1"/>
</dbReference>
<feature type="domain" description="Exocyst complex subunit Exo70 C-terminal" evidence="6">
    <location>
        <begin position="174"/>
        <end position="521"/>
    </location>
</feature>
<name>A0AAV5AAB6_9AGAM</name>
<dbReference type="EMBL" id="BPWL01000005">
    <property type="protein sequence ID" value="GJJ10642.1"/>
    <property type="molecule type" value="Genomic_DNA"/>
</dbReference>
<dbReference type="GO" id="GO:0015031">
    <property type="term" value="P:protein transport"/>
    <property type="evidence" value="ECO:0007669"/>
    <property type="project" value="UniProtKB-KW"/>
</dbReference>
<feature type="compositionally biased region" description="Gly residues" evidence="5">
    <location>
        <begin position="733"/>
        <end position="743"/>
    </location>
</feature>
<evidence type="ECO:0000259" key="6">
    <source>
        <dbReference type="Pfam" id="PF03081"/>
    </source>
</evidence>
<feature type="compositionally biased region" description="Low complexity" evidence="5">
    <location>
        <begin position="803"/>
        <end position="823"/>
    </location>
</feature>
<organism evidence="7 8">
    <name type="scientific">Clathrus columnatus</name>
    <dbReference type="NCBI Taxonomy" id="1419009"/>
    <lineage>
        <taxon>Eukaryota</taxon>
        <taxon>Fungi</taxon>
        <taxon>Dikarya</taxon>
        <taxon>Basidiomycota</taxon>
        <taxon>Agaricomycotina</taxon>
        <taxon>Agaricomycetes</taxon>
        <taxon>Phallomycetidae</taxon>
        <taxon>Phallales</taxon>
        <taxon>Clathraceae</taxon>
        <taxon>Clathrus</taxon>
    </lineage>
</organism>
<dbReference type="Proteomes" id="UP001050691">
    <property type="component" value="Unassembled WGS sequence"/>
</dbReference>
<dbReference type="GO" id="GO:0005935">
    <property type="term" value="C:cellular bud neck"/>
    <property type="evidence" value="ECO:0007669"/>
    <property type="project" value="UniProtKB-SubCell"/>
</dbReference>
<accession>A0AAV5AAB6</accession>
<reference evidence="7" key="1">
    <citation type="submission" date="2021-10" db="EMBL/GenBank/DDBJ databases">
        <title>De novo Genome Assembly of Clathrus columnatus (Basidiomycota, Fungi) Using Illumina and Nanopore Sequence Data.</title>
        <authorList>
            <person name="Ogiso-Tanaka E."/>
            <person name="Itagaki H."/>
            <person name="Hosoya T."/>
            <person name="Hosaka K."/>
        </authorList>
    </citation>
    <scope>NUCLEOTIDE SEQUENCE</scope>
    <source>
        <strain evidence="7">MO-923</strain>
    </source>
</reference>
<evidence type="ECO:0000313" key="8">
    <source>
        <dbReference type="Proteomes" id="UP001050691"/>
    </source>
</evidence>
<keyword evidence="8" id="KW-1185">Reference proteome</keyword>
<dbReference type="PANTHER" id="PTHR12542:SF41">
    <property type="entry name" value="EXOCYST COMPLEX COMPONENT 7"/>
    <property type="match status" value="1"/>
</dbReference>
<comment type="subcellular location">
    <subcellularLocation>
        <location evidence="4">Bud</location>
    </subcellularLocation>
    <subcellularLocation>
        <location evidence="4">Bud neck</location>
    </subcellularLocation>
</comment>
<comment type="similarity">
    <text evidence="1 4">Belongs to the EXO70 family.</text>
</comment>
<comment type="function">
    <text evidence="4">Involved in the secretory pathway as part of the exocyst complex which tethers secretory vesicles to the sites of exocytosis. Also plays a role in the assembly of the exocyst.</text>
</comment>
<keyword evidence="3 4" id="KW-0268">Exocytosis</keyword>
<dbReference type="GO" id="GO:0005546">
    <property type="term" value="F:phosphatidylinositol-4,5-bisphosphate binding"/>
    <property type="evidence" value="ECO:0007669"/>
    <property type="project" value="InterPro"/>
</dbReference>
<evidence type="ECO:0000256" key="4">
    <source>
        <dbReference type="RuleBase" id="RU365026"/>
    </source>
</evidence>
<feature type="region of interest" description="Disordered" evidence="5">
    <location>
        <begin position="802"/>
        <end position="944"/>
    </location>
</feature>
<feature type="compositionally biased region" description="Low complexity" evidence="5">
    <location>
        <begin position="909"/>
        <end position="936"/>
    </location>
</feature>
<dbReference type="GO" id="GO:0000145">
    <property type="term" value="C:exocyst"/>
    <property type="evidence" value="ECO:0007669"/>
    <property type="project" value="InterPro"/>
</dbReference>
<evidence type="ECO:0000256" key="5">
    <source>
        <dbReference type="SAM" id="MobiDB-lite"/>
    </source>
</evidence>
<sequence length="944" mass="103134">MEHVVTSQGNATSEEALIMRGPQPAKLSLYTDALNRLNANFAFAPNRMPPDAARLVETGAKKLTQLYTKLVAEGSSGSPDSSPVISPRPFGNSLSGNLTPLVSALRSLPVPSTHPSHPAAPAILTTLKEGQKGYAEMRGQWCRRCIDMQSHRVMDRIETMENIEGGKEFGRWVEGFLSYVESEYSLLQSMAPIPSITNQTFDDLLQPLIILFQSIMSTFISLIKRAVPKYTFLALSAYSSLMALQGRWADLINKPSGRRENELGDGLYSLRAICLRSFPEFLADIKLAAVKPAEGQLLGTGVTELVTKAISFLEQIPLVEEAVVASLATLGDGNWRMGEGVGKGGKVGSTAAENDRVLLEHYIHDVVTTLINTLNTLSKGRQPQMGSIYLLNNISSLRSRLLDSTESTIDTLISKETLNIINSNFRIARAAYFDSNFSPLIQSLGDDKERSGGLVGSGRSAQMKEKWSRFFDAFEELAERHRVARVMPDDPDGRVMLQDEAVRLVLPLLLRFTEKHKDKEFSKTTFSWGDTARAAFATCFPCFPQSRQTADGGGGDDDDNNGQRNNISSSRREELESLLRNAEFSDGEMDTDALSLHSGIGDDARRQQIYKRQRRRRRKNKGSIRLFGYDLFGKAFIHLGENDNDDEQRRISRLSSSTLDSDPVPVEDDLIACLSTNASQSQIQQIDEDVTTVAPSTITVKKDKLARKEKRRQRKLSSALLNVERTVDFEGFQGSGGDSGMNGGPSSPSSVREEEEFGAFQAAELDTNSHRVADDFVRVPCDVEDDADLHADFDAVAYVRRNSTASRSDSGSGSRSHTSTSITKSEGPQGNNNASSKSRNHLRPPSLQELRQDLLSPLEVPTTKPSKDLEEALHLVVELPSEEGGGHLRIPQHNPAFEGVPEDDGEFTGSSPLPSPLSKPSGGLPTPTQALSTSASAGGGGTLA</sequence>
<dbReference type="GO" id="GO:0006887">
    <property type="term" value="P:exocytosis"/>
    <property type="evidence" value="ECO:0007669"/>
    <property type="project" value="UniProtKB-KW"/>
</dbReference>
<dbReference type="PANTHER" id="PTHR12542">
    <property type="entry name" value="EXOCYST COMPLEX PROTEIN EXO70"/>
    <property type="match status" value="1"/>
</dbReference>
<protein>
    <recommendedName>
        <fullName evidence="4">Exocyst complex protein EXO70</fullName>
    </recommendedName>
</protein>
<keyword evidence="4" id="KW-0653">Protein transport</keyword>
<evidence type="ECO:0000256" key="3">
    <source>
        <dbReference type="ARBA" id="ARBA00022483"/>
    </source>
</evidence>
<evidence type="ECO:0000256" key="1">
    <source>
        <dbReference type="ARBA" id="ARBA00006756"/>
    </source>
</evidence>
<feature type="compositionally biased region" description="Polar residues" evidence="5">
    <location>
        <begin position="824"/>
        <end position="837"/>
    </location>
</feature>
<dbReference type="InterPro" id="IPR046364">
    <property type="entry name" value="Exo70_C"/>
</dbReference>
<evidence type="ECO:0000256" key="2">
    <source>
        <dbReference type="ARBA" id="ARBA00022448"/>
    </source>
</evidence>
<dbReference type="SUPFAM" id="SSF74788">
    <property type="entry name" value="Cullin repeat-like"/>
    <property type="match status" value="1"/>
</dbReference>
<dbReference type="Gene3D" id="1.20.1280.170">
    <property type="entry name" value="Exocyst complex component Exo70"/>
    <property type="match status" value="1"/>
</dbReference>
<evidence type="ECO:0000313" key="7">
    <source>
        <dbReference type="EMBL" id="GJJ10642.1"/>
    </source>
</evidence>
<keyword evidence="2 4" id="KW-0813">Transport</keyword>
<proteinExistence type="inferred from homology"/>
<feature type="region of interest" description="Disordered" evidence="5">
    <location>
        <begin position="731"/>
        <end position="755"/>
    </location>
</feature>